<dbReference type="NCBIfam" id="TIGR03695">
    <property type="entry name" value="menH_SHCHC"/>
    <property type="match status" value="1"/>
</dbReference>
<comment type="catalytic activity">
    <reaction evidence="3">
        <text>5-enolpyruvoyl-6-hydroxy-2-succinyl-cyclohex-3-ene-1-carboxylate = (1R,6R)-6-hydroxy-2-succinyl-cyclohexa-2,4-diene-1-carboxylate + pyruvate</text>
        <dbReference type="Rhea" id="RHEA:25597"/>
        <dbReference type="ChEBI" id="CHEBI:15361"/>
        <dbReference type="ChEBI" id="CHEBI:58689"/>
        <dbReference type="ChEBI" id="CHEBI:58818"/>
        <dbReference type="EC" id="4.2.99.20"/>
    </reaction>
</comment>
<dbReference type="Gene3D" id="3.40.50.1820">
    <property type="entry name" value="alpha/beta hydrolase"/>
    <property type="match status" value="1"/>
</dbReference>
<dbReference type="HOGENOM" id="CLU_020336_38_2_10"/>
<name>B3EMZ6_CHLPB</name>
<dbReference type="PANTHER" id="PTHR42916">
    <property type="entry name" value="2-SUCCINYL-5-ENOLPYRUVYL-6-HYDROXY-3-CYCLOHEXENE-1-CARBOXYLATE SYNTHASE"/>
    <property type="match status" value="1"/>
</dbReference>
<dbReference type="InterPro" id="IPR029058">
    <property type="entry name" value="AB_hydrolase_fold"/>
</dbReference>
<protein>
    <recommendedName>
        <fullName evidence="3">Putative 2-succinyl-6-hydroxy-2,4-cyclohexadiene-1-carboxylate synthase</fullName>
        <shortName evidence="3">SHCHC synthase</shortName>
        <ecNumber evidence="3">4.2.99.20</ecNumber>
    </recommendedName>
</protein>
<keyword evidence="2 3" id="KW-0456">Lyase</keyword>
<dbReference type="PANTHER" id="PTHR42916:SF1">
    <property type="entry name" value="PROTEIN PHYLLO, CHLOROPLASTIC"/>
    <property type="match status" value="1"/>
</dbReference>
<gene>
    <name evidence="3" type="primary">menH</name>
    <name evidence="5" type="ordered locus">Cphamn1_2076</name>
</gene>
<dbReference type="UniPathway" id="UPA00079"/>
<comment type="pathway">
    <text evidence="3">Quinol/quinone metabolism; 1,4-dihydroxy-2-naphthoate biosynthesis; 1,4-dihydroxy-2-naphthoate from chorismate: step 3/7.</text>
</comment>
<dbReference type="STRING" id="331678.Cphamn1_2076"/>
<keyword evidence="1 3" id="KW-0474">Menaquinone biosynthesis</keyword>
<dbReference type="ESTHER" id="chlpb-b3emz6">
    <property type="family name" value="MenH_SHCHC"/>
</dbReference>
<comment type="pathway">
    <text evidence="3">Quinol/quinone metabolism; menaquinone biosynthesis.</text>
</comment>
<dbReference type="SUPFAM" id="SSF53474">
    <property type="entry name" value="alpha/beta-Hydrolases"/>
    <property type="match status" value="1"/>
</dbReference>
<dbReference type="EMBL" id="CP001101">
    <property type="protein sequence ID" value="ACE04985.1"/>
    <property type="molecule type" value="Genomic_DNA"/>
</dbReference>
<dbReference type="AlphaFoldDB" id="B3EMZ6"/>
<comment type="subunit">
    <text evidence="3">Monomer.</text>
</comment>
<evidence type="ECO:0000259" key="4">
    <source>
        <dbReference type="Pfam" id="PF12697"/>
    </source>
</evidence>
<dbReference type="PRINTS" id="PR00111">
    <property type="entry name" value="ABHYDROLASE"/>
</dbReference>
<dbReference type="GO" id="GO:0009234">
    <property type="term" value="P:menaquinone biosynthetic process"/>
    <property type="evidence" value="ECO:0007669"/>
    <property type="project" value="UniProtKB-UniRule"/>
</dbReference>
<dbReference type="KEGG" id="cpb:Cphamn1_2076"/>
<proteinExistence type="inferred from homology"/>
<organism evidence="5">
    <name type="scientific">Chlorobium phaeobacteroides (strain BS1)</name>
    <dbReference type="NCBI Taxonomy" id="331678"/>
    <lineage>
        <taxon>Bacteria</taxon>
        <taxon>Pseudomonadati</taxon>
        <taxon>Chlorobiota</taxon>
        <taxon>Chlorobiia</taxon>
        <taxon>Chlorobiales</taxon>
        <taxon>Chlorobiaceae</taxon>
        <taxon>Chlorobium/Pelodictyon group</taxon>
        <taxon>Chlorobium</taxon>
    </lineage>
</organism>
<comment type="function">
    <text evidence="3">Catalyzes a proton abstraction reaction that results in 2,5-elimination of pyruvate from 2-succinyl-5-enolpyruvyl-6-hydroxy-3-cyclohexene-1-carboxylate (SEPHCHC) and the formation of 2-succinyl-6-hydroxy-2,4-cyclohexadiene-1-carboxylate (SHCHC).</text>
</comment>
<evidence type="ECO:0000256" key="2">
    <source>
        <dbReference type="ARBA" id="ARBA00023239"/>
    </source>
</evidence>
<evidence type="ECO:0000256" key="1">
    <source>
        <dbReference type="ARBA" id="ARBA00022428"/>
    </source>
</evidence>
<dbReference type="HAMAP" id="MF_01660">
    <property type="entry name" value="MenH"/>
    <property type="match status" value="1"/>
</dbReference>
<dbReference type="OrthoDB" id="252464at2"/>
<sequence>MKIVTSGCTFHAAATGRGKRNGIFLLHGFLGSGNDWQYYADRLRENFDCIMPDLPGHGTTLSTDMTPRSFEEIAGQLAEAASRCHPCPLHLVGYSMGGRLALYLALHYPGIFRSAVIISSSPGLNTAAERDRRMESDSILAESIRDNYHRFLDNWYNLTLFEPLKQHPLFPEVLQRRYTNDPAALADALEEMSTGRQPSLWEKLRENKLPVNFFVGEKDTKYVEIGRQMVNLCPYSELVIFPGCGHTLHIENRPLFLDRLVAFLARIP</sequence>
<keyword evidence="5" id="KW-0378">Hydrolase</keyword>
<feature type="domain" description="AB hydrolase-1" evidence="4">
    <location>
        <begin position="23"/>
        <end position="252"/>
    </location>
</feature>
<evidence type="ECO:0000256" key="3">
    <source>
        <dbReference type="HAMAP-Rule" id="MF_01660"/>
    </source>
</evidence>
<dbReference type="eggNOG" id="COG2267">
    <property type="taxonomic scope" value="Bacteria"/>
</dbReference>
<reference evidence="5" key="1">
    <citation type="submission" date="2008-06" db="EMBL/GenBank/DDBJ databases">
        <title>Complete sequence of Chlorobium phaeobacteroides BS1.</title>
        <authorList>
            <consortium name="US DOE Joint Genome Institute"/>
            <person name="Lucas S."/>
            <person name="Copeland A."/>
            <person name="Lapidus A."/>
            <person name="Glavina del Rio T."/>
            <person name="Dalin E."/>
            <person name="Tice H."/>
            <person name="Bruce D."/>
            <person name="Goodwin L."/>
            <person name="Pitluck S."/>
            <person name="Schmutz J."/>
            <person name="Larimer F."/>
            <person name="Land M."/>
            <person name="Hauser L."/>
            <person name="Kyrpides N."/>
            <person name="Ovchinnikova G."/>
            <person name="Li T."/>
            <person name="Liu Z."/>
            <person name="Zhao F."/>
            <person name="Overmann J."/>
            <person name="Bryant D.A."/>
            <person name="Richardson P."/>
        </authorList>
    </citation>
    <scope>NUCLEOTIDE SEQUENCE [LARGE SCALE GENOMIC DNA]</scope>
    <source>
        <strain evidence="5">BS1</strain>
    </source>
</reference>
<dbReference type="GO" id="GO:0070205">
    <property type="term" value="F:2-succinyl-6-hydroxy-2,4-cyclohexadiene-1-carboxylate synthase activity"/>
    <property type="evidence" value="ECO:0007669"/>
    <property type="project" value="UniProtKB-UniRule"/>
</dbReference>
<dbReference type="EC" id="4.2.99.20" evidence="3"/>
<dbReference type="InterPro" id="IPR000073">
    <property type="entry name" value="AB_hydrolase_1"/>
</dbReference>
<dbReference type="UniPathway" id="UPA01057">
    <property type="reaction ID" value="UER00900"/>
</dbReference>
<dbReference type="Pfam" id="PF12697">
    <property type="entry name" value="Abhydrolase_6"/>
    <property type="match status" value="1"/>
</dbReference>
<evidence type="ECO:0000313" key="5">
    <source>
        <dbReference type="EMBL" id="ACE04985.1"/>
    </source>
</evidence>
<dbReference type="GO" id="GO:0016787">
    <property type="term" value="F:hydrolase activity"/>
    <property type="evidence" value="ECO:0007669"/>
    <property type="project" value="UniProtKB-KW"/>
</dbReference>
<accession>B3EMZ6</accession>
<dbReference type="InterPro" id="IPR022485">
    <property type="entry name" value="SHCHC_synthase_MenH"/>
</dbReference>
<comment type="similarity">
    <text evidence="3">Belongs to the AB hydrolase superfamily. MenH family.</text>
</comment>